<evidence type="ECO:0000259" key="5">
    <source>
        <dbReference type="PROSITE" id="PS50045"/>
    </source>
</evidence>
<dbReference type="GO" id="GO:0006355">
    <property type="term" value="P:regulation of DNA-templated transcription"/>
    <property type="evidence" value="ECO:0007669"/>
    <property type="project" value="InterPro"/>
</dbReference>
<sequence>MHKYDLRLVADEIQNYADAVSKIANVEVEVVDRDLKRIAGTGYYKDKIGVDMSDKGYVNKHVMETKELIVITNPGENELCANCPDRDNCIETFEVTTPIFIEDEVIGVLGLIGLDDMSRSLLENNLENYLDFVRQITNFISAVMVNYYQEEENLSYMGTLKTIISYLQEAVIVLDSNNVISFINKSAENQIGLDENSIGLKINYSTPGDKVGSGSEYFIEVNGHRRYVVGEIVNVDNEKFNKILLFEGIRKVKSELYDMTSTISRSDIIGSSEVTKNLLDRIAQISKSNSTVLITGESGTGKELIATSIWQNSDRANNRFISINCAAIPETLLESELFGYTRGAFTGADSRGKIGKFELANSGVIFLDEIGDMPIYLQSKILRVLENRVVTRLGSNKEIPLDIRVIAATNKDLSKMIKEGRFREDLYYRLNVIPIEARPLRERKADIVDLTLLFVERYTKLFGKNYKGIDDEVMDALLNYNWPGNVRELENAIEFMINMMGQDGRLTLDTVPRDILVNKNIVGDEEIKTLCQLEKDEIIKALSKYGKTTEAKKIVAESLGIGVATLYRKIKQYEIEELSF</sequence>
<comment type="caution">
    <text evidence="6">The sequence shown here is derived from an EMBL/GenBank/DDBJ whole genome shotgun (WGS) entry which is preliminary data.</text>
</comment>
<dbReference type="InterPro" id="IPR002197">
    <property type="entry name" value="HTH_Fis"/>
</dbReference>
<keyword evidence="1" id="KW-0547">Nucleotide-binding</keyword>
<dbReference type="InterPro" id="IPR025662">
    <property type="entry name" value="Sigma_54_int_dom_ATP-bd_1"/>
</dbReference>
<evidence type="ECO:0000256" key="1">
    <source>
        <dbReference type="ARBA" id="ARBA00022741"/>
    </source>
</evidence>
<dbReference type="InterPro" id="IPR025944">
    <property type="entry name" value="Sigma_54_int_dom_CS"/>
</dbReference>
<dbReference type="InterPro" id="IPR027417">
    <property type="entry name" value="P-loop_NTPase"/>
</dbReference>
<dbReference type="InterPro" id="IPR002078">
    <property type="entry name" value="Sigma_54_int"/>
</dbReference>
<keyword evidence="3" id="KW-0805">Transcription regulation</keyword>
<evidence type="ECO:0000256" key="3">
    <source>
        <dbReference type="ARBA" id="ARBA00023015"/>
    </source>
</evidence>
<dbReference type="PANTHER" id="PTHR32071:SF57">
    <property type="entry name" value="C4-DICARBOXYLATE TRANSPORT TRANSCRIPTIONAL REGULATORY PROTEIN DCTD"/>
    <property type="match status" value="1"/>
</dbReference>
<dbReference type="InterPro" id="IPR058031">
    <property type="entry name" value="AAA_lid_NorR"/>
</dbReference>
<evidence type="ECO:0000313" key="7">
    <source>
        <dbReference type="Proteomes" id="UP000288812"/>
    </source>
</evidence>
<dbReference type="Pfam" id="PF00158">
    <property type="entry name" value="Sigma54_activat"/>
    <property type="match status" value="1"/>
</dbReference>
<dbReference type="CDD" id="cd00009">
    <property type="entry name" value="AAA"/>
    <property type="match status" value="1"/>
</dbReference>
<keyword evidence="2" id="KW-0067">ATP-binding</keyword>
<dbReference type="InterPro" id="IPR029016">
    <property type="entry name" value="GAF-like_dom_sf"/>
</dbReference>
<dbReference type="Pfam" id="PF02954">
    <property type="entry name" value="HTH_8"/>
    <property type="match status" value="1"/>
</dbReference>
<dbReference type="Proteomes" id="UP000288812">
    <property type="component" value="Unassembled WGS sequence"/>
</dbReference>
<dbReference type="PANTHER" id="PTHR32071">
    <property type="entry name" value="TRANSCRIPTIONAL REGULATORY PROTEIN"/>
    <property type="match status" value="1"/>
</dbReference>
<organism evidence="6 7">
    <name type="scientific">Anaerosphaera multitolerans</name>
    <dbReference type="NCBI Taxonomy" id="2487351"/>
    <lineage>
        <taxon>Bacteria</taxon>
        <taxon>Bacillati</taxon>
        <taxon>Bacillota</taxon>
        <taxon>Tissierellia</taxon>
        <taxon>Tissierellales</taxon>
        <taxon>Peptoniphilaceae</taxon>
        <taxon>Anaerosphaera</taxon>
    </lineage>
</organism>
<dbReference type="Gene3D" id="3.30.450.40">
    <property type="match status" value="1"/>
</dbReference>
<dbReference type="Gene3D" id="1.10.8.60">
    <property type="match status" value="1"/>
</dbReference>
<keyword evidence="7" id="KW-1185">Reference proteome</keyword>
<dbReference type="EMBL" id="RLIH01000008">
    <property type="protein sequence ID" value="RVU54627.1"/>
    <property type="molecule type" value="Genomic_DNA"/>
</dbReference>
<accession>A0A437S6T8</accession>
<dbReference type="OrthoDB" id="5411866at2"/>
<keyword evidence="4" id="KW-0804">Transcription</keyword>
<dbReference type="PROSITE" id="PS50045">
    <property type="entry name" value="SIGMA54_INTERACT_4"/>
    <property type="match status" value="1"/>
</dbReference>
<evidence type="ECO:0000313" key="6">
    <source>
        <dbReference type="EMBL" id="RVU54627.1"/>
    </source>
</evidence>
<dbReference type="Pfam" id="PF25601">
    <property type="entry name" value="AAA_lid_14"/>
    <property type="match status" value="1"/>
</dbReference>
<evidence type="ECO:0000256" key="2">
    <source>
        <dbReference type="ARBA" id="ARBA00022840"/>
    </source>
</evidence>
<name>A0A437S6T8_9FIRM</name>
<dbReference type="Gene3D" id="3.30.450.20">
    <property type="entry name" value="PAS domain"/>
    <property type="match status" value="1"/>
</dbReference>
<dbReference type="GO" id="GO:0005524">
    <property type="term" value="F:ATP binding"/>
    <property type="evidence" value="ECO:0007669"/>
    <property type="project" value="UniProtKB-KW"/>
</dbReference>
<dbReference type="SUPFAM" id="SSF46689">
    <property type="entry name" value="Homeodomain-like"/>
    <property type="match status" value="1"/>
</dbReference>
<evidence type="ECO:0000256" key="4">
    <source>
        <dbReference type="ARBA" id="ARBA00023163"/>
    </source>
</evidence>
<reference evidence="6 7" key="1">
    <citation type="submission" date="2018-11" db="EMBL/GenBank/DDBJ databases">
        <title>Genome sequencing and assembly of Anaerosphaera sp. nov., GS7-6-2.</title>
        <authorList>
            <person name="Rettenmaier R."/>
            <person name="Liebl W."/>
            <person name="Zverlov V."/>
        </authorList>
    </citation>
    <scope>NUCLEOTIDE SEQUENCE [LARGE SCALE GENOMIC DNA]</scope>
    <source>
        <strain evidence="6 7">GS7-6-2</strain>
    </source>
</reference>
<dbReference type="InterPro" id="IPR003593">
    <property type="entry name" value="AAA+_ATPase"/>
</dbReference>
<dbReference type="PROSITE" id="PS00675">
    <property type="entry name" value="SIGMA54_INTERACT_1"/>
    <property type="match status" value="1"/>
</dbReference>
<gene>
    <name evidence="6" type="ORF">EF514_06805</name>
</gene>
<protein>
    <submittedName>
        <fullName evidence="6">AAA family ATPase</fullName>
    </submittedName>
</protein>
<dbReference type="AlphaFoldDB" id="A0A437S6T8"/>
<dbReference type="Gene3D" id="1.10.10.60">
    <property type="entry name" value="Homeodomain-like"/>
    <property type="match status" value="1"/>
</dbReference>
<dbReference type="SUPFAM" id="SSF52540">
    <property type="entry name" value="P-loop containing nucleoside triphosphate hydrolases"/>
    <property type="match status" value="1"/>
</dbReference>
<dbReference type="SMART" id="SM00382">
    <property type="entry name" value="AAA"/>
    <property type="match status" value="1"/>
</dbReference>
<dbReference type="PROSITE" id="PS00688">
    <property type="entry name" value="SIGMA54_INTERACT_3"/>
    <property type="match status" value="1"/>
</dbReference>
<dbReference type="Gene3D" id="3.40.50.300">
    <property type="entry name" value="P-loop containing nucleotide triphosphate hydrolases"/>
    <property type="match status" value="1"/>
</dbReference>
<dbReference type="FunFam" id="3.40.50.300:FF:000006">
    <property type="entry name" value="DNA-binding transcriptional regulator NtrC"/>
    <property type="match status" value="1"/>
</dbReference>
<proteinExistence type="predicted"/>
<dbReference type="InterPro" id="IPR009057">
    <property type="entry name" value="Homeodomain-like_sf"/>
</dbReference>
<dbReference type="RefSeq" id="WP_127724675.1">
    <property type="nucleotide sequence ID" value="NZ_RLIH01000008.1"/>
</dbReference>
<feature type="domain" description="Sigma-54 factor interaction" evidence="5">
    <location>
        <begin position="268"/>
        <end position="498"/>
    </location>
</feature>